<dbReference type="EMBL" id="JAHESC010000081">
    <property type="protein sequence ID" value="MBT1690711.1"/>
    <property type="molecule type" value="Genomic_DNA"/>
</dbReference>
<feature type="transmembrane region" description="Helical" evidence="6">
    <location>
        <begin position="21"/>
        <end position="44"/>
    </location>
</feature>
<accession>A0AAP2GKR0</accession>
<comment type="subcellular location">
    <subcellularLocation>
        <location evidence="1">Membrane</location>
        <topology evidence="1">Single-pass membrane protein</topology>
    </subcellularLocation>
</comment>
<keyword evidence="3 6" id="KW-1133">Transmembrane helix</keyword>
<dbReference type="RefSeq" id="WP_254094427.1">
    <property type="nucleotide sequence ID" value="NZ_JAHESC010000081.1"/>
</dbReference>
<keyword evidence="2 6" id="KW-0812">Transmembrane</keyword>
<dbReference type="Proteomes" id="UP001319180">
    <property type="component" value="Unassembled WGS sequence"/>
</dbReference>
<dbReference type="InterPro" id="IPR007343">
    <property type="entry name" value="Uncharacterised_pept_Zn_put"/>
</dbReference>
<reference evidence="7 8" key="1">
    <citation type="submission" date="2021-05" db="EMBL/GenBank/DDBJ databases">
        <title>A Polyphasic approach of four new species of the genus Ohtaekwangia: Ohtaekwangia histidinii sp. nov., Ohtaekwangia cretensis sp. nov., Ohtaekwangia indiensis sp. nov., Ohtaekwangia reichenbachii sp. nov. from diverse environment.</title>
        <authorList>
            <person name="Octaviana S."/>
        </authorList>
    </citation>
    <scope>NUCLEOTIDE SEQUENCE [LARGE SCALE GENOMIC DNA]</scope>
    <source>
        <strain evidence="7 8">PWU37</strain>
    </source>
</reference>
<proteinExistence type="predicted"/>
<gene>
    <name evidence="7" type="ORF">KK078_29370</name>
</gene>
<evidence type="ECO:0000256" key="4">
    <source>
        <dbReference type="ARBA" id="ARBA00023136"/>
    </source>
</evidence>
<dbReference type="AlphaFoldDB" id="A0AAP2GKR0"/>
<evidence type="ECO:0000313" key="8">
    <source>
        <dbReference type="Proteomes" id="UP001319180"/>
    </source>
</evidence>
<dbReference type="Pfam" id="PF04228">
    <property type="entry name" value="Zn_peptidase"/>
    <property type="match status" value="1"/>
</dbReference>
<dbReference type="PANTHER" id="PTHR30168">
    <property type="entry name" value="PUTATIVE MEMBRANE PROTEIN YPFJ"/>
    <property type="match status" value="1"/>
</dbReference>
<comment type="caution">
    <text evidence="7">The sequence shown here is derived from an EMBL/GenBank/DDBJ whole genome shotgun (WGS) entry which is preliminary data.</text>
</comment>
<keyword evidence="4 6" id="KW-0472">Membrane</keyword>
<evidence type="ECO:0000256" key="5">
    <source>
        <dbReference type="SAM" id="MobiDB-lite"/>
    </source>
</evidence>
<keyword evidence="8" id="KW-1185">Reference proteome</keyword>
<feature type="compositionally biased region" description="Polar residues" evidence="5">
    <location>
        <begin position="1"/>
        <end position="11"/>
    </location>
</feature>
<dbReference type="PANTHER" id="PTHR30168:SF0">
    <property type="entry name" value="INNER MEMBRANE PROTEIN"/>
    <property type="match status" value="1"/>
</dbReference>
<evidence type="ECO:0000256" key="3">
    <source>
        <dbReference type="ARBA" id="ARBA00022989"/>
    </source>
</evidence>
<sequence length="284" mass="31275">MRWTGRRQSSNVEDRRGSGGGGGMLKGGLGIGGVIIVVIISLVMKKNPLEVLQQTGVGTSNNYTSEERAPLTPEEEKMGEFVSVVLADTEDVWHKLMSDYREPTLVLFTDQVASGCGNATSATGPFYCSADEKLYIDLSFYEELRSRFQAPGDFAQAYVIAHEVGHHIQHLMGITDRVHGMRGQLSETEYNKLSVRLELQADFLAGVWAHHAQKMQNILEEGDIEEALGAATAIGDDRLQKQATGHVVPDSFTHGTSAQRVRWFKKGFETGDIKQADTFNAEEL</sequence>
<evidence type="ECO:0000256" key="1">
    <source>
        <dbReference type="ARBA" id="ARBA00004167"/>
    </source>
</evidence>
<organism evidence="7 8">
    <name type="scientific">Dawidia soli</name>
    <dbReference type="NCBI Taxonomy" id="2782352"/>
    <lineage>
        <taxon>Bacteria</taxon>
        <taxon>Pseudomonadati</taxon>
        <taxon>Bacteroidota</taxon>
        <taxon>Cytophagia</taxon>
        <taxon>Cytophagales</taxon>
        <taxon>Chryseotaleaceae</taxon>
        <taxon>Dawidia</taxon>
    </lineage>
</organism>
<evidence type="ECO:0000256" key="2">
    <source>
        <dbReference type="ARBA" id="ARBA00022692"/>
    </source>
</evidence>
<dbReference type="GO" id="GO:0016020">
    <property type="term" value="C:membrane"/>
    <property type="evidence" value="ECO:0007669"/>
    <property type="project" value="UniProtKB-SubCell"/>
</dbReference>
<evidence type="ECO:0000256" key="6">
    <source>
        <dbReference type="SAM" id="Phobius"/>
    </source>
</evidence>
<name>A0AAP2GKR0_9BACT</name>
<feature type="region of interest" description="Disordered" evidence="5">
    <location>
        <begin position="1"/>
        <end position="23"/>
    </location>
</feature>
<evidence type="ECO:0000313" key="7">
    <source>
        <dbReference type="EMBL" id="MBT1690711.1"/>
    </source>
</evidence>
<protein>
    <submittedName>
        <fullName evidence="7">Zinc metallopeptidase</fullName>
    </submittedName>
</protein>